<evidence type="ECO:0000313" key="8">
    <source>
        <dbReference type="Proteomes" id="UP000467132"/>
    </source>
</evidence>
<dbReference type="InterPro" id="IPR007422">
    <property type="entry name" value="Peptidase_Prp"/>
</dbReference>
<dbReference type="GO" id="GO:0042254">
    <property type="term" value="P:ribosome biogenesis"/>
    <property type="evidence" value="ECO:0007669"/>
    <property type="project" value="UniProtKB-KW"/>
</dbReference>
<evidence type="ECO:0000256" key="5">
    <source>
        <dbReference type="ARBA" id="ARBA00044503"/>
    </source>
</evidence>
<evidence type="ECO:0000313" key="7">
    <source>
        <dbReference type="EMBL" id="NBI05719.1"/>
    </source>
</evidence>
<keyword evidence="2 7" id="KW-0645">Protease</keyword>
<keyword evidence="3" id="KW-0378">Hydrolase</keyword>
<dbReference type="RefSeq" id="WP_160196213.1">
    <property type="nucleotide sequence ID" value="NZ_QXXA01000004.1"/>
</dbReference>
<comment type="caution">
    <text evidence="7">The sequence shown here is derived from an EMBL/GenBank/DDBJ whole genome shotgun (WGS) entry which is preliminary data.</text>
</comment>
<accession>A0A845QVA0</accession>
<dbReference type="CDD" id="cd16332">
    <property type="entry name" value="Prp-like"/>
    <property type="match status" value="1"/>
</dbReference>
<dbReference type="GO" id="GO:0008234">
    <property type="term" value="F:cysteine-type peptidase activity"/>
    <property type="evidence" value="ECO:0007669"/>
    <property type="project" value="UniProtKB-KW"/>
</dbReference>
<dbReference type="OrthoDB" id="48998at2"/>
<name>A0A845QVA0_9CLOT</name>
<keyword evidence="4" id="KW-0788">Thiol protease</keyword>
<sequence>MTKVEFFQDKKSNILGYIIDGHTGYDEYGKDIVCAAVSVLAQTGVISLQRNLKLENLTCVIKDGYIQVELPKKINDDDFKNAQIVLKTVLVGIESIMESYSGYITLKYREV</sequence>
<dbReference type="Proteomes" id="UP000467132">
    <property type="component" value="Unassembled WGS sequence"/>
</dbReference>
<comment type="similarity">
    <text evidence="5">Belongs to the Prp family.</text>
</comment>
<dbReference type="AlphaFoldDB" id="A0A845QVA0"/>
<evidence type="ECO:0000256" key="3">
    <source>
        <dbReference type="ARBA" id="ARBA00022801"/>
    </source>
</evidence>
<dbReference type="PANTHER" id="PTHR39178">
    <property type="entry name" value="HYPOTHETICAL RIBOSOME-ASSOCIATED PROTEIN"/>
    <property type="match status" value="1"/>
</dbReference>
<dbReference type="Pfam" id="PF04327">
    <property type="entry name" value="Peptidase_Prp"/>
    <property type="match status" value="1"/>
</dbReference>
<gene>
    <name evidence="7" type="ORF">D3Z33_02470</name>
</gene>
<organism evidence="7 8">
    <name type="scientific">Senegalia massiliensis</name>
    <dbReference type="NCBI Taxonomy" id="1720316"/>
    <lineage>
        <taxon>Bacteria</taxon>
        <taxon>Bacillati</taxon>
        <taxon>Bacillota</taxon>
        <taxon>Clostridia</taxon>
        <taxon>Eubacteriales</taxon>
        <taxon>Clostridiaceae</taxon>
        <taxon>Senegalia</taxon>
    </lineage>
</organism>
<evidence type="ECO:0000256" key="2">
    <source>
        <dbReference type="ARBA" id="ARBA00022670"/>
    </source>
</evidence>
<evidence type="ECO:0000256" key="6">
    <source>
        <dbReference type="ARBA" id="ARBA00044538"/>
    </source>
</evidence>
<reference evidence="7 8" key="1">
    <citation type="submission" date="2018-08" db="EMBL/GenBank/DDBJ databases">
        <title>Murine metabolic-syndrome-specific gut microbial biobank.</title>
        <authorList>
            <person name="Liu C."/>
        </authorList>
    </citation>
    <scope>NUCLEOTIDE SEQUENCE [LARGE SCALE GENOMIC DNA]</scope>
    <source>
        <strain evidence="7 8">583</strain>
    </source>
</reference>
<evidence type="ECO:0000256" key="1">
    <source>
        <dbReference type="ARBA" id="ARBA00022517"/>
    </source>
</evidence>
<protein>
    <recommendedName>
        <fullName evidence="6">Ribosomal processing cysteine protease Prp</fullName>
    </recommendedName>
</protein>
<evidence type="ECO:0000256" key="4">
    <source>
        <dbReference type="ARBA" id="ARBA00022807"/>
    </source>
</evidence>
<dbReference type="EMBL" id="QXXA01000004">
    <property type="protein sequence ID" value="NBI05719.1"/>
    <property type="molecule type" value="Genomic_DNA"/>
</dbReference>
<dbReference type="PANTHER" id="PTHR39178:SF1">
    <property type="entry name" value="RIBOSOMAL-PROCESSING CYSTEINE PROTEASE PRP"/>
    <property type="match status" value="1"/>
</dbReference>
<dbReference type="GO" id="GO:0006508">
    <property type="term" value="P:proteolysis"/>
    <property type="evidence" value="ECO:0007669"/>
    <property type="project" value="UniProtKB-KW"/>
</dbReference>
<dbReference type="InterPro" id="IPR036764">
    <property type="entry name" value="Peptidase_Prp_sf"/>
</dbReference>
<keyword evidence="1" id="KW-0690">Ribosome biogenesis</keyword>
<proteinExistence type="inferred from homology"/>
<dbReference type="Gene3D" id="3.30.70.1490">
    <property type="entry name" value="Cysteine protease Prp"/>
    <property type="match status" value="1"/>
</dbReference>
<dbReference type="SUPFAM" id="SSF118010">
    <property type="entry name" value="TM1457-like"/>
    <property type="match status" value="1"/>
</dbReference>
<keyword evidence="8" id="KW-1185">Reference proteome</keyword>